<dbReference type="VEuPathDB" id="FungiDB:YALI0_F09581g"/>
<evidence type="ECO:0000256" key="1">
    <source>
        <dbReference type="ARBA" id="ARBA00023125"/>
    </source>
</evidence>
<feature type="region of interest" description="Disordered" evidence="2">
    <location>
        <begin position="116"/>
        <end position="138"/>
    </location>
</feature>
<proteinExistence type="predicted"/>
<dbReference type="InterPro" id="IPR041188">
    <property type="entry name" value="HTH_ABP1_N"/>
</dbReference>
<dbReference type="VEuPathDB" id="FungiDB:YALI1_F13134g"/>
<dbReference type="Gene3D" id="1.10.10.60">
    <property type="entry name" value="Homeodomain-like"/>
    <property type="match status" value="2"/>
</dbReference>
<accession>A0A1D8NMP8</accession>
<organism evidence="3 4">
    <name type="scientific">Yarrowia lipolytica</name>
    <name type="common">Candida lipolytica</name>
    <dbReference type="NCBI Taxonomy" id="4952"/>
    <lineage>
        <taxon>Eukaryota</taxon>
        <taxon>Fungi</taxon>
        <taxon>Dikarya</taxon>
        <taxon>Ascomycota</taxon>
        <taxon>Saccharomycotina</taxon>
        <taxon>Dipodascomycetes</taxon>
        <taxon>Dipodascales</taxon>
        <taxon>Dipodascales incertae sedis</taxon>
        <taxon>Yarrowia</taxon>
    </lineage>
</organism>
<dbReference type="OrthoDB" id="4081484at2759"/>
<dbReference type="Pfam" id="PF18107">
    <property type="entry name" value="HTH_ABP1_N"/>
    <property type="match status" value="1"/>
</dbReference>
<dbReference type="SUPFAM" id="SSF46689">
    <property type="entry name" value="Homeodomain-like"/>
    <property type="match status" value="2"/>
</dbReference>
<dbReference type="EMBL" id="CP017558">
    <property type="protein sequence ID" value="AOW06912.1"/>
    <property type="molecule type" value="Genomic_DNA"/>
</dbReference>
<feature type="region of interest" description="Disordered" evidence="2">
    <location>
        <begin position="1"/>
        <end position="28"/>
    </location>
</feature>
<dbReference type="Proteomes" id="UP000182444">
    <property type="component" value="Chromosome 1F"/>
</dbReference>
<dbReference type="Pfam" id="PF03221">
    <property type="entry name" value="HTH_Tnp_Tc5"/>
    <property type="match status" value="1"/>
</dbReference>
<dbReference type="InterPro" id="IPR006600">
    <property type="entry name" value="HTH_CenpB_DNA-bd_dom"/>
</dbReference>
<dbReference type="PANTHER" id="PTHR19303:SF74">
    <property type="entry name" value="POGO TRANSPOSABLE ELEMENT WITH KRAB DOMAIN"/>
    <property type="match status" value="1"/>
</dbReference>
<dbReference type="Pfam" id="PF03184">
    <property type="entry name" value="DDE_1"/>
    <property type="match status" value="1"/>
</dbReference>
<dbReference type="eggNOG" id="KOG3105">
    <property type="taxonomic scope" value="Eukaryota"/>
</dbReference>
<dbReference type="KEGG" id="yli:2908947"/>
<dbReference type="AlphaFoldDB" id="A0A1D8NMP8"/>
<keyword evidence="1" id="KW-0238">DNA-binding</keyword>
<dbReference type="InterPro" id="IPR050863">
    <property type="entry name" value="CenT-Element_Derived"/>
</dbReference>
<name>A0A1D8NMP8_YARLL</name>
<feature type="compositionally biased region" description="Polar residues" evidence="2">
    <location>
        <begin position="116"/>
        <end position="127"/>
    </location>
</feature>
<dbReference type="PANTHER" id="PTHR19303">
    <property type="entry name" value="TRANSPOSON"/>
    <property type="match status" value="1"/>
</dbReference>
<dbReference type="PROSITE" id="PS51253">
    <property type="entry name" value="HTH_CENPB"/>
    <property type="match status" value="1"/>
</dbReference>
<dbReference type="RefSeq" id="XP_505214.1">
    <property type="nucleotide sequence ID" value="XM_505214.3"/>
</dbReference>
<evidence type="ECO:0000313" key="3">
    <source>
        <dbReference type="EMBL" id="AOW06912.1"/>
    </source>
</evidence>
<dbReference type="GeneID" id="2908947"/>
<dbReference type="GO" id="GO:0005634">
    <property type="term" value="C:nucleus"/>
    <property type="evidence" value="ECO:0007669"/>
    <property type="project" value="TreeGrafter"/>
</dbReference>
<protein>
    <submittedName>
        <fullName evidence="3">Uncharacterized protein</fullName>
    </submittedName>
</protein>
<gene>
    <name evidence="3" type="ORF">YALI1_F13134g</name>
</gene>
<sequence length="583" mass="65838">MNQTPQRMPPENIYRKEQPTLFPHGYPTPVSSNTSINLPLPNSGSPLPIPYTPAPVKFEYSFQQSPSFPKYAKYQINPSFDFSKTGMAHLGVNSPVPITPVLPPPSSMAAPPIFQSRTLTRPLSSPDKTPCKRSRVEERQEVSDYDRKWVRMQFGLPRTGGYQKPFRKRQTDVQNEFQERFGRSLSPSTISKILSDDYSYLDTMSLNEVSKSVYRKRKPRFEMLEDAVSSWCELYTRRGCLSERVLKEAAERLHAHPLIDTSTADEEAPVFSNGWLHNIKTRRDLSRLLWDSTISEQETCVSTLNHIRETITRLGLTPKSVYAVGDTQLYPSATPGSRFGNDSTPCTARTVLICTNADGSSRQKMYPTMVGPDIADANNRSATSLVYSPTGTPETQNFLDFLFDFDNSLTEPSLLILAQHPHYEKATQIFRHQTNNSNLHIILVPARIKKKLLATDLGIAGDLKVAYKINRLYTLPHKRMKTSKILRSLDTAWGNVSEETILKAWRETRIFATLNFPELADTGASQPDLKLIRAIAGVQASLMNQQVAFSESQYQSFFNHDGEDDPLAVKDCVEQYASIVQNR</sequence>
<dbReference type="GO" id="GO:0003677">
    <property type="term" value="F:DNA binding"/>
    <property type="evidence" value="ECO:0007669"/>
    <property type="project" value="UniProtKB-KW"/>
</dbReference>
<dbReference type="InterPro" id="IPR009057">
    <property type="entry name" value="Homeodomain-like_sf"/>
</dbReference>
<evidence type="ECO:0000313" key="4">
    <source>
        <dbReference type="Proteomes" id="UP000182444"/>
    </source>
</evidence>
<evidence type="ECO:0000256" key="2">
    <source>
        <dbReference type="SAM" id="MobiDB-lite"/>
    </source>
</evidence>
<reference evidence="3 4" key="1">
    <citation type="journal article" date="2016" name="PLoS ONE">
        <title>Sequence Assembly of Yarrowia lipolytica Strain W29/CLIB89 Shows Transposable Element Diversity.</title>
        <authorList>
            <person name="Magnan C."/>
            <person name="Yu J."/>
            <person name="Chang I."/>
            <person name="Jahn E."/>
            <person name="Kanomata Y."/>
            <person name="Wu J."/>
            <person name="Zeller M."/>
            <person name="Oakes M."/>
            <person name="Baldi P."/>
            <person name="Sandmeyer S."/>
        </authorList>
    </citation>
    <scope>NUCLEOTIDE SEQUENCE [LARGE SCALE GENOMIC DNA]</scope>
    <source>
        <strain evidence="4">CLIB89(W29)</strain>
    </source>
</reference>
<dbReference type="InterPro" id="IPR004875">
    <property type="entry name" value="DDE_SF_endonuclease_dom"/>
</dbReference>